<dbReference type="CDD" id="cd07377">
    <property type="entry name" value="WHTH_GntR"/>
    <property type="match status" value="1"/>
</dbReference>
<keyword evidence="5" id="KW-0804">Transcription</keyword>
<dbReference type="Gene3D" id="1.10.10.10">
    <property type="entry name" value="Winged helix-like DNA-binding domain superfamily/Winged helix DNA-binding domain"/>
    <property type="match status" value="1"/>
</dbReference>
<evidence type="ECO:0000256" key="3">
    <source>
        <dbReference type="ARBA" id="ARBA00023015"/>
    </source>
</evidence>
<dbReference type="PROSITE" id="PS50949">
    <property type="entry name" value="HTH_GNTR"/>
    <property type="match status" value="1"/>
</dbReference>
<dbReference type="GO" id="GO:0008483">
    <property type="term" value="F:transaminase activity"/>
    <property type="evidence" value="ECO:0007669"/>
    <property type="project" value="UniProtKB-KW"/>
</dbReference>
<evidence type="ECO:0000313" key="8">
    <source>
        <dbReference type="Proteomes" id="UP001385892"/>
    </source>
</evidence>
<protein>
    <submittedName>
        <fullName evidence="7">PLP-dependent aminotransferase family protein</fullName>
    </submittedName>
</protein>
<evidence type="ECO:0000313" key="7">
    <source>
        <dbReference type="EMBL" id="MEJ8846196.1"/>
    </source>
</evidence>
<dbReference type="InterPro" id="IPR015421">
    <property type="entry name" value="PyrdxlP-dep_Trfase_major"/>
</dbReference>
<dbReference type="InterPro" id="IPR051446">
    <property type="entry name" value="HTH_trans_reg/aminotransferase"/>
</dbReference>
<dbReference type="Pfam" id="PF00392">
    <property type="entry name" value="GntR"/>
    <property type="match status" value="1"/>
</dbReference>
<dbReference type="CDD" id="cd00609">
    <property type="entry name" value="AAT_like"/>
    <property type="match status" value="1"/>
</dbReference>
<dbReference type="InterPro" id="IPR015424">
    <property type="entry name" value="PyrdxlP-dep_Trfase"/>
</dbReference>
<evidence type="ECO:0000256" key="4">
    <source>
        <dbReference type="ARBA" id="ARBA00023125"/>
    </source>
</evidence>
<sequence length="481" mass="52218">MDSAPPLKRYEALAADIEASIRSGTLRVGDRIPSVRRTGESRGVSASTVFQAYYLLEARGLIRARDRSGYYVAEGGSRAAPPEAELSSQPDGESVALDVSEHVFSILEASMTREVVPFGSAFPSPLLFPLPRLGQILASSAKKLDPWSTVDDLTPGSVALRRQIALRYLANGVNVQADDIVITNGALEALNLCLGAVTRPGDSVIVESPTFYAALQALERMDLRAIEVPTHPREGIELDALEQAVVRHKPSACWLMTTFQNPLGSLMPAAKKKALVELLTHHDVPLIEDDVYAELYFGDRQPVPAKAFDTDGLVLHCSSFSKSLAPGYRIGWAAPGRFTRDVARRKLTTTLNTSVPAQLALATYLERGGFDKHLRKLRQTLATQQATFAQAVGHHFPEGTRATRPLGGYFMWVELPTTVDALELHRRALTLGISIAPGPVFSATGGFGHHLRLNYGHVWDARAERALATLGRLAGECAKRG</sequence>
<dbReference type="InterPro" id="IPR036390">
    <property type="entry name" value="WH_DNA-bd_sf"/>
</dbReference>
<dbReference type="RefSeq" id="WP_340341340.1">
    <property type="nucleotide sequence ID" value="NZ_JBBKZT010000002.1"/>
</dbReference>
<keyword evidence="8" id="KW-1185">Reference proteome</keyword>
<comment type="similarity">
    <text evidence="1">In the C-terminal section; belongs to the class-I pyridoxal-phosphate-dependent aminotransferase family.</text>
</comment>
<dbReference type="PANTHER" id="PTHR46577:SF2">
    <property type="entry name" value="TRANSCRIPTIONAL REGULATORY PROTEIN"/>
    <property type="match status" value="1"/>
</dbReference>
<keyword evidence="2" id="KW-0663">Pyridoxal phosphate</keyword>
<feature type="domain" description="HTH gntR-type" evidence="6">
    <location>
        <begin position="7"/>
        <end position="75"/>
    </location>
</feature>
<keyword evidence="4" id="KW-0238">DNA-binding</keyword>
<organism evidence="7 8">
    <name type="scientific">Variovorax rhizosphaerae</name>
    <dbReference type="NCBI Taxonomy" id="1836200"/>
    <lineage>
        <taxon>Bacteria</taxon>
        <taxon>Pseudomonadati</taxon>
        <taxon>Pseudomonadota</taxon>
        <taxon>Betaproteobacteria</taxon>
        <taxon>Burkholderiales</taxon>
        <taxon>Comamonadaceae</taxon>
        <taxon>Variovorax</taxon>
    </lineage>
</organism>
<keyword evidence="7" id="KW-0032">Aminotransferase</keyword>
<dbReference type="Gene3D" id="3.90.1150.10">
    <property type="entry name" value="Aspartate Aminotransferase, domain 1"/>
    <property type="match status" value="1"/>
</dbReference>
<evidence type="ECO:0000256" key="1">
    <source>
        <dbReference type="ARBA" id="ARBA00005384"/>
    </source>
</evidence>
<comment type="caution">
    <text evidence="7">The sequence shown here is derived from an EMBL/GenBank/DDBJ whole genome shotgun (WGS) entry which is preliminary data.</text>
</comment>
<dbReference type="EMBL" id="JBBKZT010000002">
    <property type="protein sequence ID" value="MEJ8846196.1"/>
    <property type="molecule type" value="Genomic_DNA"/>
</dbReference>
<proteinExistence type="inferred from homology"/>
<evidence type="ECO:0000256" key="5">
    <source>
        <dbReference type="ARBA" id="ARBA00023163"/>
    </source>
</evidence>
<dbReference type="InterPro" id="IPR004839">
    <property type="entry name" value="Aminotransferase_I/II_large"/>
</dbReference>
<dbReference type="InterPro" id="IPR000524">
    <property type="entry name" value="Tscrpt_reg_HTH_GntR"/>
</dbReference>
<dbReference type="SMART" id="SM00345">
    <property type="entry name" value="HTH_GNTR"/>
    <property type="match status" value="1"/>
</dbReference>
<dbReference type="Pfam" id="PF00155">
    <property type="entry name" value="Aminotran_1_2"/>
    <property type="match status" value="1"/>
</dbReference>
<dbReference type="Proteomes" id="UP001385892">
    <property type="component" value="Unassembled WGS sequence"/>
</dbReference>
<name>A0ABU8WFH4_9BURK</name>
<dbReference type="SUPFAM" id="SSF53383">
    <property type="entry name" value="PLP-dependent transferases"/>
    <property type="match status" value="1"/>
</dbReference>
<keyword evidence="7" id="KW-0808">Transferase</keyword>
<dbReference type="Gene3D" id="3.40.640.10">
    <property type="entry name" value="Type I PLP-dependent aspartate aminotransferase-like (Major domain)"/>
    <property type="match status" value="1"/>
</dbReference>
<evidence type="ECO:0000259" key="6">
    <source>
        <dbReference type="PROSITE" id="PS50949"/>
    </source>
</evidence>
<dbReference type="InterPro" id="IPR036388">
    <property type="entry name" value="WH-like_DNA-bd_sf"/>
</dbReference>
<dbReference type="PANTHER" id="PTHR46577">
    <property type="entry name" value="HTH-TYPE TRANSCRIPTIONAL REGULATORY PROTEIN GABR"/>
    <property type="match status" value="1"/>
</dbReference>
<evidence type="ECO:0000256" key="2">
    <source>
        <dbReference type="ARBA" id="ARBA00022898"/>
    </source>
</evidence>
<dbReference type="InterPro" id="IPR015422">
    <property type="entry name" value="PyrdxlP-dep_Trfase_small"/>
</dbReference>
<dbReference type="SUPFAM" id="SSF46785">
    <property type="entry name" value="Winged helix' DNA-binding domain"/>
    <property type="match status" value="1"/>
</dbReference>
<keyword evidence="3" id="KW-0805">Transcription regulation</keyword>
<reference evidence="7 8" key="1">
    <citation type="submission" date="2024-03" db="EMBL/GenBank/DDBJ databases">
        <title>Novel species of the genus Variovorax.</title>
        <authorList>
            <person name="Liu Q."/>
            <person name="Xin Y.-H."/>
        </authorList>
    </citation>
    <scope>NUCLEOTIDE SEQUENCE [LARGE SCALE GENOMIC DNA]</scope>
    <source>
        <strain evidence="7 8">KACC 18900</strain>
    </source>
</reference>
<gene>
    <name evidence="7" type="ORF">WKW82_06035</name>
</gene>
<accession>A0ABU8WFH4</accession>